<reference evidence="2" key="1">
    <citation type="submission" date="2006-07" db="EMBL/GenBank/DDBJ databases">
        <title>Complete sequence of Thiomicrospira crunogena XCL-2.</title>
        <authorList>
            <consortium name="US DOE Joint Genome Institute"/>
            <person name="Copeland A."/>
            <person name="Lucas S."/>
            <person name="Lapidus A."/>
            <person name="Barry K."/>
            <person name="Detter J.C."/>
            <person name="Glavina del Rio T."/>
            <person name="Hammon N."/>
            <person name="Israni S."/>
            <person name="Dalin E."/>
            <person name="Tice H."/>
            <person name="Pitluck S."/>
            <person name="Chain P."/>
            <person name="Malfatti S."/>
            <person name="Shin M."/>
            <person name="Vergez L."/>
            <person name="Schmutz J."/>
            <person name="Larimer F."/>
            <person name="Land M."/>
            <person name="Hauser L."/>
            <person name="Kyrpides N."/>
            <person name="Lykidis A."/>
            <person name="Scott K.M."/>
            <person name="Sievert S."/>
            <person name="Kerfeld C."/>
            <person name="Freyermuth S."/>
            <person name="Dobrinski K."/>
            <person name="Boller A."/>
            <person name="Fitzpatrick K."/>
            <person name="Thoma P."/>
            <person name="Moore J."/>
            <person name="Richardson P."/>
        </authorList>
    </citation>
    <scope>NUCLEOTIDE SEQUENCE</scope>
    <source>
        <strain evidence="2">XCL-2</strain>
    </source>
</reference>
<keyword evidence="1" id="KW-0472">Membrane</keyword>
<keyword evidence="1" id="KW-0812">Transmembrane</keyword>
<dbReference type="STRING" id="317025.Tcr_0685"/>
<accession>Q31HU2</accession>
<dbReference type="HOGENOM" id="CLU_2036980_0_0_6"/>
<name>Q31HU2_HYDCU</name>
<feature type="transmembrane region" description="Helical" evidence="1">
    <location>
        <begin position="47"/>
        <end position="66"/>
    </location>
</feature>
<keyword evidence="1" id="KW-1133">Transmembrane helix</keyword>
<sequence>MQPKKRYPVVKCLNDDMKGIGMTEHDKPSSEIVADYMVYFGTTFRMIFFWICSLMIALIGLVMLAGDHWIRATIVFISALIINPEVIRPYYREMIKKGKDPITAGKLFAISFSMTVLAISV</sequence>
<proteinExistence type="predicted"/>
<evidence type="ECO:0000256" key="1">
    <source>
        <dbReference type="SAM" id="Phobius"/>
    </source>
</evidence>
<organism evidence="2">
    <name type="scientific">Hydrogenovibrio crunogenus (strain DSM 25203 / XCL-2)</name>
    <name type="common">Thiomicrospira crunogena</name>
    <dbReference type="NCBI Taxonomy" id="317025"/>
    <lineage>
        <taxon>Bacteria</taxon>
        <taxon>Pseudomonadati</taxon>
        <taxon>Pseudomonadota</taxon>
        <taxon>Gammaproteobacteria</taxon>
        <taxon>Thiotrichales</taxon>
        <taxon>Piscirickettsiaceae</taxon>
        <taxon>Hydrogenovibrio</taxon>
    </lineage>
</organism>
<evidence type="ECO:0000313" key="2">
    <source>
        <dbReference type="EMBL" id="ABB41281.1"/>
    </source>
</evidence>
<dbReference type="EMBL" id="CP000109">
    <property type="protein sequence ID" value="ABB41281.1"/>
    <property type="molecule type" value="Genomic_DNA"/>
</dbReference>
<dbReference type="AlphaFoldDB" id="Q31HU2"/>
<gene>
    <name evidence="2" type="ordered locus">Tcr_0685</name>
</gene>
<protein>
    <submittedName>
        <fullName evidence="2">Uncharacterized protein</fullName>
    </submittedName>
</protein>
<feature type="transmembrane region" description="Helical" evidence="1">
    <location>
        <begin position="72"/>
        <end position="91"/>
    </location>
</feature>
<dbReference type="KEGG" id="tcx:Tcr_0685"/>